<keyword evidence="3 7" id="KW-0547">Nucleotide-binding</keyword>
<keyword evidence="4 7" id="KW-0418">Kinase</keyword>
<dbReference type="GO" id="GO:0046872">
    <property type="term" value="F:metal ion binding"/>
    <property type="evidence" value="ECO:0007669"/>
    <property type="project" value="UniProtKB-KW"/>
</dbReference>
<dbReference type="AlphaFoldDB" id="A0A841IU93"/>
<comment type="caution">
    <text evidence="11">The sequence shown here is derived from an EMBL/GenBank/DDBJ whole genome shotgun (WGS) entry which is preliminary data.</text>
</comment>
<dbReference type="CDD" id="cd05150">
    <property type="entry name" value="APH"/>
    <property type="match status" value="1"/>
</dbReference>
<dbReference type="InterPro" id="IPR024165">
    <property type="entry name" value="Kan/Strep_kinase"/>
</dbReference>
<feature type="domain" description="Aminoglycoside phosphotransferase" evidence="10">
    <location>
        <begin position="45"/>
        <end position="259"/>
    </location>
</feature>
<accession>A0A841IU93</accession>
<sequence>MSFAAKAPEHEIPVPRVLARLVGGDPARAVWVNRLGGVTWSIAEGTPRHRYLKWAPAEALHLDPEAERRRMEWAARWVRVPRVLDSGEEGTGRWLLTEALPGTSAVAPHWSADPGPVAAEIGRGLRVLHEALPCEECPFDWSDGERLERVRERLAAGEGPERWAPEHRGLSVEEALARLENPPAADLPVVCHGDACAPNTLLGDDGRFLGHVDLGRLGTADRWADLAVASWSLEWNYGPGHEEAFFEGYGVAPDTDRIAYYRLLWDLS</sequence>
<keyword evidence="5 7" id="KW-0067">ATP-binding</keyword>
<evidence type="ECO:0000313" key="12">
    <source>
        <dbReference type="Proteomes" id="UP000536604"/>
    </source>
</evidence>
<evidence type="ECO:0000256" key="3">
    <source>
        <dbReference type="ARBA" id="ARBA00022741"/>
    </source>
</evidence>
<dbReference type="InterPro" id="IPR002575">
    <property type="entry name" value="Aminoglycoside_PTrfase"/>
</dbReference>
<evidence type="ECO:0000256" key="8">
    <source>
        <dbReference type="PIRSR" id="PIRSR000706-1"/>
    </source>
</evidence>
<dbReference type="EC" id="2.7.1.95" evidence="11"/>
<dbReference type="RefSeq" id="WP_184293170.1">
    <property type="nucleotide sequence ID" value="NZ_JACHJO010000011.1"/>
</dbReference>
<dbReference type="PANTHER" id="PTHR21310:SF41">
    <property type="entry name" value="3'-PHOSPHOTRANSFERASE, PUTATIVE-RELATED"/>
    <property type="match status" value="1"/>
</dbReference>
<keyword evidence="9" id="KW-0479">Metal-binding</keyword>
<feature type="binding site" evidence="9">
    <location>
        <position position="199"/>
    </location>
    <ligand>
        <name>Mg(2+)</name>
        <dbReference type="ChEBI" id="CHEBI:18420"/>
    </ligand>
</feature>
<dbReference type="PANTHER" id="PTHR21310">
    <property type="entry name" value="AMINOGLYCOSIDE PHOSPHOTRANSFERASE-RELATED-RELATED"/>
    <property type="match status" value="1"/>
</dbReference>
<evidence type="ECO:0000259" key="10">
    <source>
        <dbReference type="Pfam" id="PF01636"/>
    </source>
</evidence>
<feature type="active site" description="Proton acceptor" evidence="8">
    <location>
        <position position="194"/>
    </location>
</feature>
<gene>
    <name evidence="11" type="ORF">FHS13_003716</name>
</gene>
<dbReference type="GO" id="GO:0008910">
    <property type="term" value="F:kanamycin kinase activity"/>
    <property type="evidence" value="ECO:0007669"/>
    <property type="project" value="UniProtKB-EC"/>
</dbReference>
<evidence type="ECO:0000256" key="4">
    <source>
        <dbReference type="ARBA" id="ARBA00022777"/>
    </source>
</evidence>
<keyword evidence="2 7" id="KW-0808">Transferase</keyword>
<dbReference type="GO" id="GO:0005524">
    <property type="term" value="F:ATP binding"/>
    <property type="evidence" value="ECO:0007669"/>
    <property type="project" value="UniProtKB-KW"/>
</dbReference>
<dbReference type="Gene3D" id="3.90.1200.10">
    <property type="match status" value="1"/>
</dbReference>
<evidence type="ECO:0000256" key="7">
    <source>
        <dbReference type="PIRNR" id="PIRNR000706"/>
    </source>
</evidence>
<dbReference type="Gene3D" id="3.30.200.20">
    <property type="entry name" value="Phosphorylase Kinase, domain 1"/>
    <property type="match status" value="1"/>
</dbReference>
<dbReference type="Pfam" id="PF01636">
    <property type="entry name" value="APH"/>
    <property type="match status" value="1"/>
</dbReference>
<keyword evidence="9" id="KW-0460">Magnesium</keyword>
<dbReference type="InterPro" id="IPR011009">
    <property type="entry name" value="Kinase-like_dom_sf"/>
</dbReference>
<dbReference type="PIRSF" id="PIRSF000706">
    <property type="entry name" value="Kanamycin_kin"/>
    <property type="match status" value="1"/>
</dbReference>
<protein>
    <submittedName>
        <fullName evidence="11">Kanamycin kinase</fullName>
        <ecNumber evidence="11">2.7.1.95</ecNumber>
    </submittedName>
</protein>
<evidence type="ECO:0000256" key="5">
    <source>
        <dbReference type="ARBA" id="ARBA00022840"/>
    </source>
</evidence>
<evidence type="ECO:0000256" key="6">
    <source>
        <dbReference type="ARBA" id="ARBA00023251"/>
    </source>
</evidence>
<dbReference type="Proteomes" id="UP000536604">
    <property type="component" value="Unassembled WGS sequence"/>
</dbReference>
<dbReference type="InterPro" id="IPR051678">
    <property type="entry name" value="AGP_Transferase"/>
</dbReference>
<name>A0A841IU93_9ACTN</name>
<feature type="binding site" evidence="9">
    <location>
        <position position="213"/>
    </location>
    <ligand>
        <name>Mg(2+)</name>
        <dbReference type="ChEBI" id="CHEBI:18420"/>
    </ligand>
</feature>
<keyword evidence="6 7" id="KW-0046">Antibiotic resistance</keyword>
<dbReference type="GO" id="GO:0046677">
    <property type="term" value="P:response to antibiotic"/>
    <property type="evidence" value="ECO:0007669"/>
    <property type="project" value="UniProtKB-KW"/>
</dbReference>
<evidence type="ECO:0000256" key="2">
    <source>
        <dbReference type="ARBA" id="ARBA00022679"/>
    </source>
</evidence>
<dbReference type="SUPFAM" id="SSF56112">
    <property type="entry name" value="Protein kinase-like (PK-like)"/>
    <property type="match status" value="1"/>
</dbReference>
<reference evidence="11 12" key="1">
    <citation type="submission" date="2020-08" db="EMBL/GenBank/DDBJ databases">
        <title>Genomic Encyclopedia of Type Strains, Phase III (KMG-III): the genomes of soil and plant-associated and newly described type strains.</title>
        <authorList>
            <person name="Whitman W."/>
        </authorList>
    </citation>
    <scope>NUCLEOTIDE SEQUENCE [LARGE SCALE GENOMIC DNA]</scope>
    <source>
        <strain evidence="11 12">CECT 8712</strain>
    </source>
</reference>
<keyword evidence="12" id="KW-1185">Reference proteome</keyword>
<evidence type="ECO:0000256" key="9">
    <source>
        <dbReference type="PIRSR" id="PIRSR000706-2"/>
    </source>
</evidence>
<proteinExistence type="inferred from homology"/>
<comment type="similarity">
    <text evidence="1 7">Belongs to the aminoglycoside phosphotransferase family.</text>
</comment>
<evidence type="ECO:0000256" key="1">
    <source>
        <dbReference type="ARBA" id="ARBA00006219"/>
    </source>
</evidence>
<dbReference type="EMBL" id="JACHJO010000011">
    <property type="protein sequence ID" value="MBB6121742.1"/>
    <property type="molecule type" value="Genomic_DNA"/>
</dbReference>
<evidence type="ECO:0000313" key="11">
    <source>
        <dbReference type="EMBL" id="MBB6121742.1"/>
    </source>
</evidence>
<organism evidence="11 12">
    <name type="scientific">Nocardiopsis algeriensis</name>
    <dbReference type="NCBI Taxonomy" id="1478215"/>
    <lineage>
        <taxon>Bacteria</taxon>
        <taxon>Bacillati</taxon>
        <taxon>Actinomycetota</taxon>
        <taxon>Actinomycetes</taxon>
        <taxon>Streptosporangiales</taxon>
        <taxon>Nocardiopsidaceae</taxon>
        <taxon>Nocardiopsis</taxon>
    </lineage>
</organism>